<name>A0A0A7A717_9FLOR</name>
<dbReference type="GO" id="GO:0016020">
    <property type="term" value="C:membrane"/>
    <property type="evidence" value="ECO:0007669"/>
    <property type="project" value="InterPro"/>
</dbReference>
<keyword evidence="1" id="KW-0472">Membrane</keyword>
<proteinExistence type="predicted"/>
<evidence type="ECO:0000313" key="2">
    <source>
        <dbReference type="EMBL" id="AHB62138.1"/>
    </source>
</evidence>
<feature type="transmembrane region" description="Helical" evidence="1">
    <location>
        <begin position="12"/>
        <end position="37"/>
    </location>
</feature>
<dbReference type="GeneID" id="22834614"/>
<dbReference type="EMBL" id="KF649304">
    <property type="protein sequence ID" value="AHB62138.1"/>
    <property type="molecule type" value="Genomic_DNA"/>
</dbReference>
<accession>A0A0A7A717</accession>
<dbReference type="RefSeq" id="YP_009114075.1">
    <property type="nucleotide sequence ID" value="NC_026055.1"/>
</dbReference>
<feature type="transmembrane region" description="Helical" evidence="1">
    <location>
        <begin position="58"/>
        <end position="79"/>
    </location>
</feature>
<keyword evidence="1" id="KW-0812">Transmembrane</keyword>
<geneLocation type="mitochondrion" evidence="2"/>
<reference evidence="2" key="1">
    <citation type="submission" date="2013-09" db="EMBL/GenBank/DDBJ databases">
        <title>Complete mitochondrion genomes reveal florideophycean red algal diversity.</title>
        <authorList>
            <person name="Yang E.C."/>
            <person name="Kim K.M."/>
            <person name="Kim S.Y."/>
            <person name="Yoon H.S."/>
        </authorList>
    </citation>
    <scope>NUCLEOTIDE SEQUENCE</scope>
</reference>
<dbReference type="Gene3D" id="1.20.1300.10">
    <property type="entry name" value="Fumarate reductase/succinate dehydrogenase, transmembrane subunit"/>
    <property type="match status" value="1"/>
</dbReference>
<protein>
    <submittedName>
        <fullName evidence="2">Succinate:cytochrome c oxidoreductase subunit 4</fullName>
    </submittedName>
</protein>
<dbReference type="SUPFAM" id="SSF81343">
    <property type="entry name" value="Fumarate reductase respiratory complex transmembrane subunits"/>
    <property type="match status" value="1"/>
</dbReference>
<sequence>MRIKLHLVEFTVFGILSAPALFFELELFFLVQALTLFHARLGINNICKDYLHNPLLQVLYFSMFRILVIELININLNFWY</sequence>
<evidence type="ECO:0000256" key="1">
    <source>
        <dbReference type="SAM" id="Phobius"/>
    </source>
</evidence>
<keyword evidence="1" id="KW-1133">Transmembrane helix</keyword>
<keyword evidence="2" id="KW-0496">Mitochondrion</keyword>
<dbReference type="InterPro" id="IPR034804">
    <property type="entry name" value="SQR/QFR_C/D"/>
</dbReference>
<gene>
    <name evidence="2" type="primary">sdhD</name>
    <name evidence="2" type="ORF">Hild.prot.mt.27</name>
</gene>
<dbReference type="AlphaFoldDB" id="A0A0A7A717"/>
<organism evidence="2">
    <name type="scientific">Hildenbrandia rubra</name>
    <dbReference type="NCBI Taxonomy" id="31481"/>
    <lineage>
        <taxon>Eukaryota</taxon>
        <taxon>Rhodophyta</taxon>
        <taxon>Florideophyceae</taxon>
        <taxon>Hildenbrandiophycidae</taxon>
        <taxon>Hildenbrandiales</taxon>
        <taxon>Hildenbrandiaceae</taxon>
        <taxon>Hildenbrandia</taxon>
    </lineage>
</organism>